<keyword evidence="2" id="KW-1185">Reference proteome</keyword>
<dbReference type="PANTHER" id="PTHR38479">
    <property type="entry name" value="LMO0824 PROTEIN"/>
    <property type="match status" value="1"/>
</dbReference>
<name>A0A7W7CQR1_9ACTN</name>
<accession>A0A7W7CQR1</accession>
<dbReference type="AlphaFoldDB" id="A0A7W7CQR1"/>
<gene>
    <name evidence="1" type="ORF">BKA14_003071</name>
</gene>
<organism evidence="1 2">
    <name type="scientific">Paractinoplanes abujensis</name>
    <dbReference type="NCBI Taxonomy" id="882441"/>
    <lineage>
        <taxon>Bacteria</taxon>
        <taxon>Bacillati</taxon>
        <taxon>Actinomycetota</taxon>
        <taxon>Actinomycetes</taxon>
        <taxon>Micromonosporales</taxon>
        <taxon>Micromonosporaceae</taxon>
        <taxon>Paractinoplanes</taxon>
    </lineage>
</organism>
<protein>
    <recommendedName>
        <fullName evidence="3">Winged helix DNA-binding domain-containing protein</fullName>
    </recommendedName>
</protein>
<proteinExistence type="predicted"/>
<dbReference type="RefSeq" id="WP_239093244.1">
    <property type="nucleotide sequence ID" value="NZ_BOMC01000061.1"/>
</dbReference>
<dbReference type="InterPro" id="IPR009351">
    <property type="entry name" value="AlkZ-like"/>
</dbReference>
<evidence type="ECO:0000313" key="1">
    <source>
        <dbReference type="EMBL" id="MBB4692923.1"/>
    </source>
</evidence>
<dbReference type="EMBL" id="JACHMF010000001">
    <property type="protein sequence ID" value="MBB4692923.1"/>
    <property type="molecule type" value="Genomic_DNA"/>
</dbReference>
<comment type="caution">
    <text evidence="1">The sequence shown here is derived from an EMBL/GenBank/DDBJ whole genome shotgun (WGS) entry which is preliminary data.</text>
</comment>
<dbReference type="PANTHER" id="PTHR38479:SF2">
    <property type="entry name" value="WINGED HELIX DNA-BINDING DOMAIN-CONTAINING PROTEIN"/>
    <property type="match status" value="1"/>
</dbReference>
<reference evidence="1 2" key="1">
    <citation type="submission" date="2020-08" db="EMBL/GenBank/DDBJ databases">
        <title>Sequencing the genomes of 1000 actinobacteria strains.</title>
        <authorList>
            <person name="Klenk H.-P."/>
        </authorList>
    </citation>
    <scope>NUCLEOTIDE SEQUENCE [LARGE SCALE GENOMIC DNA]</scope>
    <source>
        <strain evidence="1 2">DSM 45518</strain>
    </source>
</reference>
<dbReference type="Pfam" id="PF06224">
    <property type="entry name" value="AlkZ-like"/>
    <property type="match status" value="1"/>
</dbReference>
<sequence length="374" mass="39924">MTSATKLPLDRVLAWRMRRQFLDRPEGASAERIVGRLCGVQAQVAASAEQAVAARRPAAAEGEAARALEQRKLIKVWAMRGTLHLLTPDDAAACLSLLAAARTWEKGAWQKTFATVAQMDAIAEAVREVLHDAVLTREQLAARILERTRDDSPAELLGSGWGAVLKPLAWQGLLCNGPSDGTRVTFTSPATWLDGWTGLPDPETAAARVIPAYLGAYGPATMDTFDQWLIRGASRKASLRRWFAALTDAGELSEVIVDGRQAFARTADVAGIAAAEHFPGVRLLPAFDQFVLGPGTRNEEIIAAHRRPLISKAAGWISPVVVSGGRVAGTWESGDDGITVTLFPEAGPVSHEDLTAEAGRLTKTTGVTVRTAPG</sequence>
<evidence type="ECO:0008006" key="3">
    <source>
        <dbReference type="Google" id="ProtNLM"/>
    </source>
</evidence>
<evidence type="ECO:0000313" key="2">
    <source>
        <dbReference type="Proteomes" id="UP000542742"/>
    </source>
</evidence>
<dbReference type="Proteomes" id="UP000542742">
    <property type="component" value="Unassembled WGS sequence"/>
</dbReference>